<evidence type="ECO:0000256" key="3">
    <source>
        <dbReference type="ARBA" id="ARBA00022989"/>
    </source>
</evidence>
<protein>
    <submittedName>
        <fullName evidence="8">Major facilitator superfamily transporter</fullName>
    </submittedName>
</protein>
<feature type="compositionally biased region" description="Polar residues" evidence="5">
    <location>
        <begin position="51"/>
        <end position="63"/>
    </location>
</feature>
<gene>
    <name evidence="8" type="ORF">SCAR479_05152</name>
</gene>
<feature type="region of interest" description="Disordered" evidence="5">
    <location>
        <begin position="1"/>
        <end position="63"/>
    </location>
</feature>
<evidence type="ECO:0000256" key="4">
    <source>
        <dbReference type="ARBA" id="ARBA00023136"/>
    </source>
</evidence>
<dbReference type="Pfam" id="PF07690">
    <property type="entry name" value="MFS_1"/>
    <property type="match status" value="1"/>
</dbReference>
<feature type="transmembrane region" description="Helical" evidence="6">
    <location>
        <begin position="280"/>
        <end position="300"/>
    </location>
</feature>
<keyword evidence="4 6" id="KW-0472">Membrane</keyword>
<dbReference type="SUPFAM" id="SSF103473">
    <property type="entry name" value="MFS general substrate transporter"/>
    <property type="match status" value="1"/>
</dbReference>
<keyword evidence="9" id="KW-1185">Reference proteome</keyword>
<dbReference type="CDD" id="cd17323">
    <property type="entry name" value="MFS_Tpo1_MDR_like"/>
    <property type="match status" value="1"/>
</dbReference>
<name>A0ABR2XWN3_9PEZI</name>
<evidence type="ECO:0000313" key="9">
    <source>
        <dbReference type="Proteomes" id="UP001465668"/>
    </source>
</evidence>
<reference evidence="8 9" key="1">
    <citation type="submission" date="2024-02" db="EMBL/GenBank/DDBJ databases">
        <title>First draft genome assembly of two strains of Seiridium cardinale.</title>
        <authorList>
            <person name="Emiliani G."/>
            <person name="Scali E."/>
        </authorList>
    </citation>
    <scope>NUCLEOTIDE SEQUENCE [LARGE SCALE GENOMIC DNA]</scope>
    <source>
        <strain evidence="8 9">BM-138-000479</strain>
    </source>
</reference>
<feature type="compositionally biased region" description="Basic and acidic residues" evidence="5">
    <location>
        <begin position="34"/>
        <end position="46"/>
    </location>
</feature>
<proteinExistence type="predicted"/>
<dbReference type="Gene3D" id="1.20.1250.20">
    <property type="entry name" value="MFS general substrate transporter like domains"/>
    <property type="match status" value="1"/>
</dbReference>
<keyword evidence="2 6" id="KW-0812">Transmembrane</keyword>
<feature type="transmembrane region" description="Helical" evidence="6">
    <location>
        <begin position="250"/>
        <end position="268"/>
    </location>
</feature>
<feature type="transmembrane region" description="Helical" evidence="6">
    <location>
        <begin position="435"/>
        <end position="456"/>
    </location>
</feature>
<feature type="transmembrane region" description="Helical" evidence="6">
    <location>
        <begin position="495"/>
        <end position="515"/>
    </location>
</feature>
<keyword evidence="3 6" id="KW-1133">Transmembrane helix</keyword>
<dbReference type="InterPro" id="IPR005829">
    <property type="entry name" value="Sugar_transporter_CS"/>
</dbReference>
<feature type="transmembrane region" description="Helical" evidence="6">
    <location>
        <begin position="190"/>
        <end position="210"/>
    </location>
</feature>
<accession>A0ABR2XWN3</accession>
<dbReference type="Proteomes" id="UP001465668">
    <property type="component" value="Unassembled WGS sequence"/>
</dbReference>
<dbReference type="InterPro" id="IPR011701">
    <property type="entry name" value="MFS"/>
</dbReference>
<evidence type="ECO:0000256" key="6">
    <source>
        <dbReference type="SAM" id="Phobius"/>
    </source>
</evidence>
<dbReference type="PROSITE" id="PS00216">
    <property type="entry name" value="SUGAR_TRANSPORT_1"/>
    <property type="match status" value="1"/>
</dbReference>
<comment type="caution">
    <text evidence="8">The sequence shown here is derived from an EMBL/GenBank/DDBJ whole genome shotgun (WGS) entry which is preliminary data.</text>
</comment>
<evidence type="ECO:0000256" key="5">
    <source>
        <dbReference type="SAM" id="MobiDB-lite"/>
    </source>
</evidence>
<feature type="domain" description="Major facilitator superfamily (MFS) profile" evidence="7">
    <location>
        <begin position="106"/>
        <end position="555"/>
    </location>
</feature>
<feature type="transmembrane region" description="Helical" evidence="6">
    <location>
        <begin position="351"/>
        <end position="371"/>
    </location>
</feature>
<evidence type="ECO:0000256" key="2">
    <source>
        <dbReference type="ARBA" id="ARBA00022692"/>
    </source>
</evidence>
<organism evidence="8 9">
    <name type="scientific">Seiridium cardinale</name>
    <dbReference type="NCBI Taxonomy" id="138064"/>
    <lineage>
        <taxon>Eukaryota</taxon>
        <taxon>Fungi</taxon>
        <taxon>Dikarya</taxon>
        <taxon>Ascomycota</taxon>
        <taxon>Pezizomycotina</taxon>
        <taxon>Sordariomycetes</taxon>
        <taxon>Xylariomycetidae</taxon>
        <taxon>Amphisphaeriales</taxon>
        <taxon>Sporocadaceae</taxon>
        <taxon>Seiridium</taxon>
    </lineage>
</organism>
<dbReference type="InterPro" id="IPR020846">
    <property type="entry name" value="MFS_dom"/>
</dbReference>
<dbReference type="InterPro" id="IPR036259">
    <property type="entry name" value="MFS_trans_sf"/>
</dbReference>
<feature type="transmembrane region" description="Helical" evidence="6">
    <location>
        <begin position="216"/>
        <end position="238"/>
    </location>
</feature>
<feature type="transmembrane region" description="Helical" evidence="6">
    <location>
        <begin position="527"/>
        <end position="551"/>
    </location>
</feature>
<sequence length="617" mass="68573">MSREEDVNKAGGRPAPPHDGRSLSHISEVIQHLDSQDVEERYREEGADNGIRQSAGDQNSSRSPATIVISWADKDVENPYNWPRVMCFYSSARSKLTAAQSKKLPVVISSMILVVNSTMGSSLPSMAIPFIMDEWGIAEQEQKVLPISTYLIGYVFGPLMCKKQPINLFNMHYSLFDLGGPLSEQFGRRILALLTFALFSAFTLGCALSPNWPALLILRFLTGAVASSPIAIVAGQLADIYDDPVARGRAFAWFMAMTVFGPLLAPIISGFCSTSIGWRWTFWVALIYAGFSLIVVIWIVPETYGPKLLTSRARKLRKSTGNPNIYSAAELENRNMGTVIARVLTRPIRMLISELIVTSTCMYLALCYAIFYMSFQAFPLIFQQLYGLSPGVTGLCFLPVGVGALLSLPVFYAYDGYLRRAQEQKKPWSRQEEYRRVPLACIGGPLFVVALLWLGWSSRSNVSFVAPLLAGIPFGMGFMLIFMALLNYLTDAYEIFAASANAAAGATRSLMAVVLPFATTPMFQRLGIGGACSLLAGLSFLMCFIPFIFLWKGEKIRARSKFCIMLKEEKAETARRIEEYRRHMLEVEEKQSAGQDIPRSKIDQRAAVEDYSKEETV</sequence>
<evidence type="ECO:0000313" key="8">
    <source>
        <dbReference type="EMBL" id="KAK9778182.1"/>
    </source>
</evidence>
<dbReference type="EMBL" id="JARVKM010000017">
    <property type="protein sequence ID" value="KAK9778182.1"/>
    <property type="molecule type" value="Genomic_DNA"/>
</dbReference>
<dbReference type="PANTHER" id="PTHR23502">
    <property type="entry name" value="MAJOR FACILITATOR SUPERFAMILY"/>
    <property type="match status" value="1"/>
</dbReference>
<feature type="compositionally biased region" description="Basic and acidic residues" evidence="5">
    <location>
        <begin position="598"/>
        <end position="617"/>
    </location>
</feature>
<dbReference type="PROSITE" id="PS50850">
    <property type="entry name" value="MFS"/>
    <property type="match status" value="1"/>
</dbReference>
<feature type="transmembrane region" description="Helical" evidence="6">
    <location>
        <begin position="468"/>
        <end position="488"/>
    </location>
</feature>
<evidence type="ECO:0000256" key="1">
    <source>
        <dbReference type="ARBA" id="ARBA00004141"/>
    </source>
</evidence>
<feature type="region of interest" description="Disordered" evidence="5">
    <location>
        <begin position="589"/>
        <end position="617"/>
    </location>
</feature>
<dbReference type="PANTHER" id="PTHR23502:SF74">
    <property type="entry name" value="MAJOR FACILITATOR SUPERFAMILY (MFS) PROFILE DOMAIN-CONTAINING PROTEIN"/>
    <property type="match status" value="1"/>
</dbReference>
<comment type="subcellular location">
    <subcellularLocation>
        <location evidence="1">Membrane</location>
        <topology evidence="1">Multi-pass membrane protein</topology>
    </subcellularLocation>
</comment>
<evidence type="ECO:0000259" key="7">
    <source>
        <dbReference type="PROSITE" id="PS50850"/>
    </source>
</evidence>
<feature type="transmembrane region" description="Helical" evidence="6">
    <location>
        <begin position="391"/>
        <end position="414"/>
    </location>
</feature>